<evidence type="ECO:0000259" key="3">
    <source>
        <dbReference type="PROSITE" id="PS50048"/>
    </source>
</evidence>
<dbReference type="GO" id="GO:0000976">
    <property type="term" value="F:transcription cis-regulatory region binding"/>
    <property type="evidence" value="ECO:0007669"/>
    <property type="project" value="TreeGrafter"/>
</dbReference>
<keyword evidence="5" id="KW-1185">Reference proteome</keyword>
<dbReference type="SUPFAM" id="SSF57701">
    <property type="entry name" value="Zn2/Cys6 DNA-binding domain"/>
    <property type="match status" value="1"/>
</dbReference>
<evidence type="ECO:0000256" key="2">
    <source>
        <dbReference type="ARBA" id="ARBA00023242"/>
    </source>
</evidence>
<proteinExistence type="predicted"/>
<dbReference type="GO" id="GO:0000981">
    <property type="term" value="F:DNA-binding transcription factor activity, RNA polymerase II-specific"/>
    <property type="evidence" value="ECO:0007669"/>
    <property type="project" value="InterPro"/>
</dbReference>
<organism evidence="4 5">
    <name type="scientific">Fusarium albosuccineum</name>
    <dbReference type="NCBI Taxonomy" id="1237068"/>
    <lineage>
        <taxon>Eukaryota</taxon>
        <taxon>Fungi</taxon>
        <taxon>Dikarya</taxon>
        <taxon>Ascomycota</taxon>
        <taxon>Pezizomycotina</taxon>
        <taxon>Sordariomycetes</taxon>
        <taxon>Hypocreomycetidae</taxon>
        <taxon>Hypocreales</taxon>
        <taxon>Nectriaceae</taxon>
        <taxon>Fusarium</taxon>
        <taxon>Fusarium decemcellulare species complex</taxon>
    </lineage>
</organism>
<dbReference type="GO" id="GO:0045944">
    <property type="term" value="P:positive regulation of transcription by RNA polymerase II"/>
    <property type="evidence" value="ECO:0007669"/>
    <property type="project" value="TreeGrafter"/>
</dbReference>
<dbReference type="EMBL" id="JAADYS010000153">
    <property type="protein sequence ID" value="KAF4471916.1"/>
    <property type="molecule type" value="Genomic_DNA"/>
</dbReference>
<sequence>MKGQRSSVDKGCYTCERRRIKCDRGSPSCLKCSRKGLICPGYGQRIRWAGGAAVRGRLAQPRDTRPLSPRLPVSTDWVGQHSLTNKTLRRLVENWDKQVAPLMVWVDSDSNPYRIYITPLAYGNPVIGLAMAAVSSQHSGSEGDAAFSEKARNEAVGMISAYVKDMTDHVMSGHELSNKLDDKSVECVLAAMLLLSCYEMAHSGGAAADFHRRAARSLVNTFQTTGRGGSLLFNFLRNQLCVHDVLACTTSFDLSTMQDVILPDTKDDSVLFSSYLSYLHDLTLLSRQLSPSLDRCSRMGLTLSHIRAQFEVARGETLMTAGRLALQPESRRRDFICVVNIHNYAALLYAIRCLDLDIQAQTREDLVDALFDQIAIMTAVDEWLHTLAWCFFIAGVETHGDKSRQVTVSHLYGRICDKMRFHNFREALHFLEMFWAGTERDWQVLARSWEVAGHPVLLP</sequence>
<dbReference type="InterPro" id="IPR001138">
    <property type="entry name" value="Zn2Cys6_DnaBD"/>
</dbReference>
<dbReference type="Pfam" id="PF11951">
    <property type="entry name" value="Fungal_trans_2"/>
    <property type="match status" value="1"/>
</dbReference>
<dbReference type="SMART" id="SM00066">
    <property type="entry name" value="GAL4"/>
    <property type="match status" value="1"/>
</dbReference>
<comment type="subcellular location">
    <subcellularLocation>
        <location evidence="1">Nucleus</location>
    </subcellularLocation>
</comment>
<dbReference type="InterPro" id="IPR021858">
    <property type="entry name" value="Fun_TF"/>
</dbReference>
<dbReference type="PANTHER" id="PTHR37534:SF15">
    <property type="entry name" value="ZN(II)2CYS6 TRANSCRIPTION FACTOR (EUROFUNG)"/>
    <property type="match status" value="1"/>
</dbReference>
<dbReference type="GO" id="GO:0005634">
    <property type="term" value="C:nucleus"/>
    <property type="evidence" value="ECO:0007669"/>
    <property type="project" value="UniProtKB-SubCell"/>
</dbReference>
<dbReference type="InterPro" id="IPR036864">
    <property type="entry name" value="Zn2-C6_fun-type_DNA-bd_sf"/>
</dbReference>
<dbReference type="CDD" id="cd00067">
    <property type="entry name" value="GAL4"/>
    <property type="match status" value="1"/>
</dbReference>
<evidence type="ECO:0000313" key="5">
    <source>
        <dbReference type="Proteomes" id="UP000554235"/>
    </source>
</evidence>
<dbReference type="Pfam" id="PF00172">
    <property type="entry name" value="Zn_clus"/>
    <property type="match status" value="1"/>
</dbReference>
<dbReference type="OrthoDB" id="3251668at2759"/>
<dbReference type="Gene3D" id="4.10.240.10">
    <property type="entry name" value="Zn(2)-C6 fungal-type DNA-binding domain"/>
    <property type="match status" value="1"/>
</dbReference>
<dbReference type="PANTHER" id="PTHR37534">
    <property type="entry name" value="TRANSCRIPTIONAL ACTIVATOR PROTEIN UGA3"/>
    <property type="match status" value="1"/>
</dbReference>
<keyword evidence="2" id="KW-0539">Nucleus</keyword>
<dbReference type="GO" id="GO:0008270">
    <property type="term" value="F:zinc ion binding"/>
    <property type="evidence" value="ECO:0007669"/>
    <property type="project" value="InterPro"/>
</dbReference>
<dbReference type="PROSITE" id="PS50048">
    <property type="entry name" value="ZN2_CY6_FUNGAL_2"/>
    <property type="match status" value="1"/>
</dbReference>
<name>A0A8H4LPI8_9HYPO</name>
<accession>A0A8H4LPI8</accession>
<feature type="domain" description="Zn(2)-C6 fungal-type" evidence="3">
    <location>
        <begin position="11"/>
        <end position="39"/>
    </location>
</feature>
<protein>
    <submittedName>
        <fullName evidence="4">Fungal transcriptional regulatory</fullName>
    </submittedName>
</protein>
<dbReference type="AlphaFoldDB" id="A0A8H4LPI8"/>
<dbReference type="Proteomes" id="UP000554235">
    <property type="component" value="Unassembled WGS sequence"/>
</dbReference>
<comment type="caution">
    <text evidence="4">The sequence shown here is derived from an EMBL/GenBank/DDBJ whole genome shotgun (WGS) entry which is preliminary data.</text>
</comment>
<evidence type="ECO:0000256" key="1">
    <source>
        <dbReference type="ARBA" id="ARBA00004123"/>
    </source>
</evidence>
<gene>
    <name evidence="4" type="ORF">FALBO_1177</name>
</gene>
<reference evidence="4 5" key="1">
    <citation type="submission" date="2020-01" db="EMBL/GenBank/DDBJ databases">
        <title>Identification and distribution of gene clusters putatively required for synthesis of sphingolipid metabolism inhibitors in phylogenetically diverse species of the filamentous fungus Fusarium.</title>
        <authorList>
            <person name="Kim H.-S."/>
            <person name="Busman M."/>
            <person name="Brown D.W."/>
            <person name="Divon H."/>
            <person name="Uhlig S."/>
            <person name="Proctor R.H."/>
        </authorList>
    </citation>
    <scope>NUCLEOTIDE SEQUENCE [LARGE SCALE GENOMIC DNA]</scope>
    <source>
        <strain evidence="4 5">NRRL 20459</strain>
    </source>
</reference>
<evidence type="ECO:0000313" key="4">
    <source>
        <dbReference type="EMBL" id="KAF4471916.1"/>
    </source>
</evidence>